<protein>
    <submittedName>
        <fullName evidence="3">Uncharacterized protein</fullName>
    </submittedName>
</protein>
<feature type="compositionally biased region" description="Low complexity" evidence="1">
    <location>
        <begin position="257"/>
        <end position="269"/>
    </location>
</feature>
<comment type="caution">
    <text evidence="3">The sequence shown here is derived from an EMBL/GenBank/DDBJ whole genome shotgun (WGS) entry which is preliminary data.</text>
</comment>
<dbReference type="STRING" id="98765.A0A2R6P8H5"/>
<dbReference type="EMBL" id="MLYV02000521">
    <property type="protein sequence ID" value="PSR86952.1"/>
    <property type="molecule type" value="Genomic_DNA"/>
</dbReference>
<proteinExistence type="predicted"/>
<feature type="region of interest" description="Disordered" evidence="1">
    <location>
        <begin position="142"/>
        <end position="176"/>
    </location>
</feature>
<evidence type="ECO:0000256" key="2">
    <source>
        <dbReference type="SAM" id="Phobius"/>
    </source>
</evidence>
<feature type="region of interest" description="Disordered" evidence="1">
    <location>
        <begin position="202"/>
        <end position="269"/>
    </location>
</feature>
<evidence type="ECO:0000313" key="4">
    <source>
        <dbReference type="Proteomes" id="UP000186601"/>
    </source>
</evidence>
<accession>A0A2R6P8H5</accession>
<sequence>MLVFSATIVDIQARVMGSGGLQPWTSWSQVHADLSGIRIIPQSAHLDLVRIEATWWIIPVSSLAFAVMAIIGLVYCVQNDSSYASRSLGKWFRSTIFRQDSDDDTFIQSSRHFSSHIILKSPTPPLPVHLLTSGWDESLRPSQAAKLRPKPPALTCDIPVTSSTTSTPDSDASFKESTLTYLQSPTGREALELASLPSLAQISPPLPATTPPDHTDILSSPWPRPPSTVPTTPTKSISIPSPEAASRSPRRHNRAPSLTSLTSSLSSSTISNSAYINDPDLYLHTVLTSPHRPPFQDAGVPTDGQTSGTRTPTRPRRMPSKESIVHKNLSSSMKRAAGRKKDKEYGEAIYMTVVQETQAF</sequence>
<feature type="region of interest" description="Disordered" evidence="1">
    <location>
        <begin position="288"/>
        <end position="323"/>
    </location>
</feature>
<keyword evidence="2" id="KW-1133">Transmembrane helix</keyword>
<evidence type="ECO:0000313" key="3">
    <source>
        <dbReference type="EMBL" id="PSR86952.1"/>
    </source>
</evidence>
<feature type="compositionally biased region" description="Low complexity" evidence="1">
    <location>
        <begin position="229"/>
        <end position="242"/>
    </location>
</feature>
<evidence type="ECO:0000256" key="1">
    <source>
        <dbReference type="SAM" id="MobiDB-lite"/>
    </source>
</evidence>
<keyword evidence="4" id="KW-1185">Reference proteome</keyword>
<keyword evidence="2" id="KW-0472">Membrane</keyword>
<organism evidence="3 4">
    <name type="scientific">Hermanssonia centrifuga</name>
    <dbReference type="NCBI Taxonomy" id="98765"/>
    <lineage>
        <taxon>Eukaryota</taxon>
        <taxon>Fungi</taxon>
        <taxon>Dikarya</taxon>
        <taxon>Basidiomycota</taxon>
        <taxon>Agaricomycotina</taxon>
        <taxon>Agaricomycetes</taxon>
        <taxon>Polyporales</taxon>
        <taxon>Meruliaceae</taxon>
        <taxon>Hermanssonia</taxon>
    </lineage>
</organism>
<reference evidence="3 4" key="1">
    <citation type="submission" date="2018-02" db="EMBL/GenBank/DDBJ databases">
        <title>Genome sequence of the basidiomycete white-rot fungus Phlebia centrifuga.</title>
        <authorList>
            <person name="Granchi Z."/>
            <person name="Peng M."/>
            <person name="de Vries R.P."/>
            <person name="Hilden K."/>
            <person name="Makela M.R."/>
            <person name="Grigoriev I."/>
            <person name="Riley R."/>
        </authorList>
    </citation>
    <scope>NUCLEOTIDE SEQUENCE [LARGE SCALE GENOMIC DNA]</scope>
    <source>
        <strain evidence="3 4">FBCC195</strain>
    </source>
</reference>
<gene>
    <name evidence="3" type="ORF">PHLCEN_2v5300</name>
</gene>
<keyword evidence="2" id="KW-0812">Transmembrane</keyword>
<feature type="transmembrane region" description="Helical" evidence="2">
    <location>
        <begin position="55"/>
        <end position="77"/>
    </location>
</feature>
<dbReference type="AlphaFoldDB" id="A0A2R6P8H5"/>
<dbReference type="OrthoDB" id="2874149at2759"/>
<feature type="compositionally biased region" description="Low complexity" evidence="1">
    <location>
        <begin position="161"/>
        <end position="171"/>
    </location>
</feature>
<name>A0A2R6P8H5_9APHY</name>
<dbReference type="Proteomes" id="UP000186601">
    <property type="component" value="Unassembled WGS sequence"/>
</dbReference>